<proteinExistence type="predicted"/>
<protein>
    <submittedName>
        <fullName evidence="2">Uncharacterized protein</fullName>
    </submittedName>
</protein>
<evidence type="ECO:0000313" key="2">
    <source>
        <dbReference type="EMBL" id="KAF9741278.1"/>
    </source>
</evidence>
<reference evidence="2" key="1">
    <citation type="journal article" date="2020" name="Mol. Plant Microbe Interact.">
        <title>Genome Sequence of the Biocontrol Agent Coniothyrium minitans strain Conio (IMI 134523).</title>
        <authorList>
            <person name="Patel D."/>
            <person name="Shittu T.A."/>
            <person name="Baroncelli R."/>
            <person name="Muthumeenakshi S."/>
            <person name="Osborne T.H."/>
            <person name="Janganan T.K."/>
            <person name="Sreenivasaprasad S."/>
        </authorList>
    </citation>
    <scope>NUCLEOTIDE SEQUENCE</scope>
    <source>
        <strain evidence="2">Conio</strain>
    </source>
</reference>
<organism evidence="2 3">
    <name type="scientific">Paraphaeosphaeria minitans</name>
    <dbReference type="NCBI Taxonomy" id="565426"/>
    <lineage>
        <taxon>Eukaryota</taxon>
        <taxon>Fungi</taxon>
        <taxon>Dikarya</taxon>
        <taxon>Ascomycota</taxon>
        <taxon>Pezizomycotina</taxon>
        <taxon>Dothideomycetes</taxon>
        <taxon>Pleosporomycetidae</taxon>
        <taxon>Pleosporales</taxon>
        <taxon>Massarineae</taxon>
        <taxon>Didymosphaeriaceae</taxon>
        <taxon>Paraphaeosphaeria</taxon>
    </lineage>
</organism>
<name>A0A9P6KVT1_9PLEO</name>
<keyword evidence="3" id="KW-1185">Reference proteome</keyword>
<evidence type="ECO:0000313" key="3">
    <source>
        <dbReference type="Proteomes" id="UP000756921"/>
    </source>
</evidence>
<accession>A0A9P6KVT1</accession>
<dbReference type="AlphaFoldDB" id="A0A9P6KVT1"/>
<gene>
    <name evidence="2" type="ORF">PMIN01_00817</name>
</gene>
<feature type="region of interest" description="Disordered" evidence="1">
    <location>
        <begin position="70"/>
        <end position="122"/>
    </location>
</feature>
<sequence length="122" mass="13614">MMATTAARAGVRPKIPCPPAPYLVRPILSTPHRRILYVAGSVGGRAEFFGNHGMRAKRFTSTKTVFPPEHLLRPPFSLRPPHKHSMEPKDDSSEPLSSDFAPHFARDSTTDTYTRTTEHCCL</sequence>
<dbReference type="EMBL" id="WJXW01000001">
    <property type="protein sequence ID" value="KAF9741278.1"/>
    <property type="molecule type" value="Genomic_DNA"/>
</dbReference>
<evidence type="ECO:0000256" key="1">
    <source>
        <dbReference type="SAM" id="MobiDB-lite"/>
    </source>
</evidence>
<dbReference type="OrthoDB" id="10430931at2759"/>
<comment type="caution">
    <text evidence="2">The sequence shown here is derived from an EMBL/GenBank/DDBJ whole genome shotgun (WGS) entry which is preliminary data.</text>
</comment>
<dbReference type="Proteomes" id="UP000756921">
    <property type="component" value="Unassembled WGS sequence"/>
</dbReference>